<feature type="domain" description="Primosomal protein N' 3' DNA-binding" evidence="9">
    <location>
        <begin position="21"/>
        <end position="114"/>
    </location>
</feature>
<dbReference type="GO" id="GO:0003677">
    <property type="term" value="F:DNA binding"/>
    <property type="evidence" value="ECO:0007669"/>
    <property type="project" value="UniProtKB-UniRule"/>
</dbReference>
<dbReference type="HAMAP" id="MF_00983">
    <property type="entry name" value="PriA"/>
    <property type="match status" value="1"/>
</dbReference>
<feature type="binding site" evidence="8">
    <location>
        <position position="401"/>
    </location>
    <ligand>
        <name>Zn(2+)</name>
        <dbReference type="ChEBI" id="CHEBI:29105"/>
        <label>2</label>
    </ligand>
</feature>
<evidence type="ECO:0000256" key="6">
    <source>
        <dbReference type="ARBA" id="ARBA00022840"/>
    </source>
</evidence>
<evidence type="ECO:0000256" key="1">
    <source>
        <dbReference type="ARBA" id="ARBA00022515"/>
    </source>
</evidence>
<dbReference type="InterPro" id="IPR041222">
    <property type="entry name" value="PriA_3primeBD"/>
</dbReference>
<dbReference type="Proteomes" id="UP000185469">
    <property type="component" value="Chromosome"/>
</dbReference>
<evidence type="ECO:0000259" key="9">
    <source>
        <dbReference type="Pfam" id="PF17764"/>
    </source>
</evidence>
<dbReference type="GO" id="GO:0005524">
    <property type="term" value="F:ATP binding"/>
    <property type="evidence" value="ECO:0007669"/>
    <property type="project" value="UniProtKB-UniRule"/>
</dbReference>
<name>A0A1L7CY22_9CORY</name>
<dbReference type="SUPFAM" id="SSF52540">
    <property type="entry name" value="P-loop containing nucleoside triphosphate hydrolases"/>
    <property type="match status" value="1"/>
</dbReference>
<comment type="cofactor">
    <cofactor evidence="8">
        <name>Zn(2+)</name>
        <dbReference type="ChEBI" id="CHEBI:29105"/>
    </cofactor>
    <text evidence="8">Binds 2 zinc ions per subunit.</text>
</comment>
<accession>A0A1L7CY22</accession>
<protein>
    <recommendedName>
        <fullName evidence="8">Probable replication restart protein PriA</fullName>
    </recommendedName>
    <alternativeName>
        <fullName evidence="8">Putative ATP-dependent DNA helicase PriA</fullName>
    </alternativeName>
</protein>
<comment type="subunit">
    <text evidence="8">Component of the replication restart primosome.</text>
</comment>
<dbReference type="Gene3D" id="3.40.1440.60">
    <property type="entry name" value="PriA, 3(prime) DNA-binding domain"/>
    <property type="match status" value="1"/>
</dbReference>
<keyword evidence="5 8" id="KW-0862">Zinc</keyword>
<organism evidence="10 11">
    <name type="scientific">Corynebacterium sphenisci DSM 44792</name>
    <dbReference type="NCBI Taxonomy" id="1437874"/>
    <lineage>
        <taxon>Bacteria</taxon>
        <taxon>Bacillati</taxon>
        <taxon>Actinomycetota</taxon>
        <taxon>Actinomycetes</taxon>
        <taxon>Mycobacteriales</taxon>
        <taxon>Corynebacteriaceae</taxon>
        <taxon>Corynebacterium</taxon>
    </lineage>
</organism>
<reference evidence="10 11" key="1">
    <citation type="submission" date="2014-08" db="EMBL/GenBank/DDBJ databases">
        <title>Complete genome sequence of Corynebacterium sphenisci CECT 5990(T) (=DSM 44792(T)), isolated from healthy wild penguins.</title>
        <authorList>
            <person name="Ruckert C."/>
            <person name="Albersmeier A."/>
            <person name="Winkler A."/>
            <person name="Kalinowski J."/>
        </authorList>
    </citation>
    <scope>NUCLEOTIDE SEQUENCE [LARGE SCALE GENOMIC DNA]</scope>
    <source>
        <strain evidence="10 11">DSM 44792</strain>
    </source>
</reference>
<dbReference type="GO" id="GO:1990077">
    <property type="term" value="C:primosome complex"/>
    <property type="evidence" value="ECO:0007669"/>
    <property type="project" value="UniProtKB-UniRule"/>
</dbReference>
<dbReference type="InterPro" id="IPR005259">
    <property type="entry name" value="PriA"/>
</dbReference>
<feature type="binding site" evidence="8">
    <location>
        <position position="436"/>
    </location>
    <ligand>
        <name>Zn(2+)</name>
        <dbReference type="ChEBI" id="CHEBI:29105"/>
        <label>1</label>
    </ligand>
</feature>
<evidence type="ECO:0000256" key="2">
    <source>
        <dbReference type="ARBA" id="ARBA00022705"/>
    </source>
</evidence>
<dbReference type="GO" id="GO:0006269">
    <property type="term" value="P:DNA replication, synthesis of primer"/>
    <property type="evidence" value="ECO:0007669"/>
    <property type="project" value="UniProtKB-KW"/>
</dbReference>
<feature type="binding site" evidence="8">
    <location>
        <position position="392"/>
    </location>
    <ligand>
        <name>Zn(2+)</name>
        <dbReference type="ChEBI" id="CHEBI:29105"/>
        <label>1</label>
    </ligand>
</feature>
<evidence type="ECO:0000256" key="3">
    <source>
        <dbReference type="ARBA" id="ARBA00022723"/>
    </source>
</evidence>
<keyword evidence="3 8" id="KW-0479">Metal-binding</keyword>
<evidence type="ECO:0000256" key="7">
    <source>
        <dbReference type="ARBA" id="ARBA00023125"/>
    </source>
</evidence>
<keyword evidence="4 8" id="KW-0547">Nucleotide-binding</keyword>
<evidence type="ECO:0000256" key="8">
    <source>
        <dbReference type="HAMAP-Rule" id="MF_00983"/>
    </source>
</evidence>
<dbReference type="GO" id="GO:0008270">
    <property type="term" value="F:zinc ion binding"/>
    <property type="evidence" value="ECO:0007669"/>
    <property type="project" value="UniProtKB-UniRule"/>
</dbReference>
<gene>
    <name evidence="8" type="primary">priA</name>
    <name evidence="10" type="ORF">CSPHI_06300</name>
</gene>
<keyword evidence="7 8" id="KW-0238">DNA-binding</keyword>
<dbReference type="GO" id="GO:0006302">
    <property type="term" value="P:double-strand break repair"/>
    <property type="evidence" value="ECO:0007669"/>
    <property type="project" value="InterPro"/>
</dbReference>
<dbReference type="GO" id="GO:0006270">
    <property type="term" value="P:DNA replication initiation"/>
    <property type="evidence" value="ECO:0007669"/>
    <property type="project" value="TreeGrafter"/>
</dbReference>
<dbReference type="RefSeq" id="WP_075691961.1">
    <property type="nucleotide sequence ID" value="NZ_CP009248.1"/>
</dbReference>
<dbReference type="AlphaFoldDB" id="A0A1L7CY22"/>
<proteinExistence type="inferred from homology"/>
<comment type="function">
    <text evidence="8">Initiates the restart of stalled replication forks, which reloads the replicative helicase on sites other than the origin of replication. Recognizes and binds to abandoned replication forks and remodels them to uncover a helicase loading site. Promotes assembly of the primosome at these replication forks.</text>
</comment>
<feature type="binding site" evidence="8">
    <location>
        <position position="433"/>
    </location>
    <ligand>
        <name>Zn(2+)</name>
        <dbReference type="ChEBI" id="CHEBI:29105"/>
        <label>1</label>
    </ligand>
</feature>
<dbReference type="InterPro" id="IPR027417">
    <property type="entry name" value="P-loop_NTPase"/>
</dbReference>
<dbReference type="STRING" id="1437874.CSPHI_06300"/>
<comment type="caution">
    <text evidence="8">As this protein does not have any detectable helicase domains, it probably does not have helicase activity.</text>
</comment>
<keyword evidence="11" id="KW-1185">Reference proteome</keyword>
<dbReference type="GO" id="GO:0043138">
    <property type="term" value="F:3'-5' DNA helicase activity"/>
    <property type="evidence" value="ECO:0007669"/>
    <property type="project" value="TreeGrafter"/>
</dbReference>
<keyword evidence="2 8" id="KW-0235">DNA replication</keyword>
<evidence type="ECO:0000313" key="11">
    <source>
        <dbReference type="Proteomes" id="UP000185469"/>
    </source>
</evidence>
<dbReference type="InterPro" id="IPR042115">
    <property type="entry name" value="PriA_3primeBD_sf"/>
</dbReference>
<evidence type="ECO:0000313" key="10">
    <source>
        <dbReference type="EMBL" id="APT90717.1"/>
    </source>
</evidence>
<dbReference type="GO" id="GO:0006310">
    <property type="term" value="P:DNA recombination"/>
    <property type="evidence" value="ECO:0007669"/>
    <property type="project" value="InterPro"/>
</dbReference>
<dbReference type="Pfam" id="PF17764">
    <property type="entry name" value="PriA_3primeBD"/>
    <property type="match status" value="1"/>
</dbReference>
<keyword evidence="6 8" id="KW-0067">ATP-binding</keyword>
<comment type="similarity">
    <text evidence="8">Belongs to the helicase family. PriA subfamily.</text>
</comment>
<dbReference type="KEGG" id="csph:CSPHI_06300"/>
<keyword evidence="1 8" id="KW-0639">Primosome</keyword>
<evidence type="ECO:0000256" key="4">
    <source>
        <dbReference type="ARBA" id="ARBA00022741"/>
    </source>
</evidence>
<feature type="binding site" evidence="8">
    <location>
        <position position="421"/>
    </location>
    <ligand>
        <name>Zn(2+)</name>
        <dbReference type="ChEBI" id="CHEBI:29105"/>
        <label>2</label>
    </ligand>
</feature>
<feature type="binding site" evidence="8">
    <location>
        <position position="424"/>
    </location>
    <ligand>
        <name>Zn(2+)</name>
        <dbReference type="ChEBI" id="CHEBI:29105"/>
        <label>2</label>
    </ligand>
</feature>
<dbReference type="OrthoDB" id="3177118at2"/>
<sequence>MEQTSPAPAGPMVARVLPLLGLPHLDRAFDYRIPGDLDEAARPGVRVRIRFAGRLVDGILLERAAATEHPGDLQPLKAVISPEVVYPPRLARLVDSLAEYLGGVRSDLIRAAVPGRHARVERGRTGEPPSWEELGPLAGEAPDLGAWSRYAWGESFVDATLAGAPARAAWQAAPGEDRAARVAELAVAVARAGGGALIIVPDARRVARVEAALRELVAARQITVLTAEVGPEARYRRYLDILHGSARLVVGTRSAAFAPLPGLRLAVLLDDGDDNLVDPRAPYAHAREVLVTRSSQEGCALLLGGWARTAEVADLVRRGWAGSLVPETAALAAAAPALSATADSAVDPDAAPRGRLPAAAYRAATAALRAGAPVLVQVPRRGYQPALACGRCGTPARCPACNGPLGIPAPGPEGAAQPPACRWCGHPVARHRCRECGSPRLRATITGSERTAEELGRVFAPHPVRSSAGERILRRVDDGPRVVVATPGAEPVAEGGYGAVLLLDTWAMLGRQDLRAAEDALAHWLAAAALARPAAAGGAVVVDADAAIPAVAALLRWDPAGAAAAELADRAVAGFPPATRMAAVDGTAEAVRRFLGQLALPAGAEVLGPVDFPPGPRPPAGLTAAETRRALLRVPREHARELGRALRAAAASRALVREERPVRVIVDPARIG</sequence>
<dbReference type="EMBL" id="CP009248">
    <property type="protein sequence ID" value="APT90717.1"/>
    <property type="molecule type" value="Genomic_DNA"/>
</dbReference>
<dbReference type="PANTHER" id="PTHR30580">
    <property type="entry name" value="PRIMOSOMAL PROTEIN N"/>
    <property type="match status" value="1"/>
</dbReference>
<evidence type="ECO:0000256" key="5">
    <source>
        <dbReference type="ARBA" id="ARBA00022833"/>
    </source>
</evidence>
<feature type="binding site" evidence="8">
    <location>
        <position position="389"/>
    </location>
    <ligand>
        <name>Zn(2+)</name>
        <dbReference type="ChEBI" id="CHEBI:29105"/>
        <label>1</label>
    </ligand>
</feature>
<dbReference type="Gene3D" id="3.40.50.300">
    <property type="entry name" value="P-loop containing nucleotide triphosphate hydrolases"/>
    <property type="match status" value="1"/>
</dbReference>
<feature type="binding site" evidence="8">
    <location>
        <position position="398"/>
    </location>
    <ligand>
        <name>Zn(2+)</name>
        <dbReference type="ChEBI" id="CHEBI:29105"/>
        <label>2</label>
    </ligand>
</feature>
<dbReference type="PANTHER" id="PTHR30580:SF0">
    <property type="entry name" value="PRIMOSOMAL PROTEIN N"/>
    <property type="match status" value="1"/>
</dbReference>